<protein>
    <submittedName>
        <fullName evidence="1">DUF333 domain-containing protein</fullName>
    </submittedName>
</protein>
<dbReference type="EMBL" id="QUWV01000122">
    <property type="protein sequence ID" value="RFD19184.1"/>
    <property type="molecule type" value="Genomic_DNA"/>
</dbReference>
<proteinExistence type="predicted"/>
<organism evidence="1 2">
    <name type="scientific">Komagataeibacter melaceti</name>
    <dbReference type="NCBI Taxonomy" id="2766577"/>
    <lineage>
        <taxon>Bacteria</taxon>
        <taxon>Pseudomonadati</taxon>
        <taxon>Pseudomonadota</taxon>
        <taxon>Alphaproteobacteria</taxon>
        <taxon>Acetobacterales</taxon>
        <taxon>Acetobacteraceae</taxon>
        <taxon>Komagataeibacter</taxon>
    </lineage>
</organism>
<dbReference type="Pfam" id="PF03891">
    <property type="entry name" value="DUF333"/>
    <property type="match status" value="1"/>
</dbReference>
<gene>
    <name evidence="1" type="ORF">DY926_12715</name>
</gene>
<name>A0A371YY71_9PROT</name>
<dbReference type="AlphaFoldDB" id="A0A371YY71"/>
<evidence type="ECO:0000313" key="2">
    <source>
        <dbReference type="Proteomes" id="UP000262371"/>
    </source>
</evidence>
<dbReference type="Proteomes" id="UP000262371">
    <property type="component" value="Unassembled WGS sequence"/>
</dbReference>
<keyword evidence="2" id="KW-1185">Reference proteome</keyword>
<reference evidence="1 2" key="1">
    <citation type="submission" date="2018-08" db="EMBL/GenBank/DDBJ databases">
        <title>Komagataeibacter sp. AV 382.</title>
        <authorList>
            <person name="Skraban J."/>
            <person name="Trcek J."/>
        </authorList>
    </citation>
    <scope>NUCLEOTIDE SEQUENCE [LARGE SCALE GENOMIC DNA]</scope>
    <source>
        <strain evidence="1 2">AV 382</strain>
    </source>
</reference>
<evidence type="ECO:0000313" key="1">
    <source>
        <dbReference type="EMBL" id="RFD19184.1"/>
    </source>
</evidence>
<dbReference type="InterPro" id="IPR005590">
    <property type="entry name" value="DUF333"/>
</dbReference>
<dbReference type="PANTHER" id="PTHR38008">
    <property type="entry name" value="HEMOLYSIN-RELATED"/>
    <property type="match status" value="1"/>
</dbReference>
<dbReference type="PANTHER" id="PTHR38008:SF2">
    <property type="entry name" value="HEMOLYSIN"/>
    <property type="match status" value="1"/>
</dbReference>
<accession>A0A371YY71</accession>
<comment type="caution">
    <text evidence="1">The sequence shown here is derived from an EMBL/GenBank/DDBJ whole genome shotgun (WGS) entry which is preliminary data.</text>
</comment>
<dbReference type="RefSeq" id="WP_116703704.1">
    <property type="nucleotide sequence ID" value="NZ_QUWV01000122.1"/>
</dbReference>
<sequence>MPRNQPAPWRFAVPPMARVLYAPTRHHAPHAPRGMAAHSMKRARTDMMPLPPLSRPDGRRRYARLPRAIALLACAWAGLALPAPAHAAGPIGMPNPASKYCTQRGGQVIMQRTAAGVSGLCRLPSGRRVDEWKLYRHSHPAMRR</sequence>
<dbReference type="OrthoDB" id="148878at2"/>